<evidence type="ECO:0000313" key="5">
    <source>
        <dbReference type="EMBL" id="CAB4925783.1"/>
    </source>
</evidence>
<dbReference type="PANTHER" id="PTHR43201:SF5">
    <property type="entry name" value="MEDIUM-CHAIN ACYL-COA LIGASE ACSF2, MITOCHONDRIAL"/>
    <property type="match status" value="1"/>
</dbReference>
<dbReference type="AlphaFoldDB" id="A0A6J7I4H8"/>
<dbReference type="SUPFAM" id="SSF56801">
    <property type="entry name" value="Acetyl-CoA synthetase-like"/>
    <property type="match status" value="1"/>
</dbReference>
<protein>
    <submittedName>
        <fullName evidence="5">Unannotated protein</fullName>
    </submittedName>
</protein>
<evidence type="ECO:0000259" key="4">
    <source>
        <dbReference type="Pfam" id="PF13193"/>
    </source>
</evidence>
<dbReference type="InterPro" id="IPR000873">
    <property type="entry name" value="AMP-dep_synth/lig_dom"/>
</dbReference>
<dbReference type="Pfam" id="PF00501">
    <property type="entry name" value="AMP-binding"/>
    <property type="match status" value="1"/>
</dbReference>
<dbReference type="InterPro" id="IPR045851">
    <property type="entry name" value="AMP-bd_C_sf"/>
</dbReference>
<dbReference type="PANTHER" id="PTHR43201">
    <property type="entry name" value="ACYL-COA SYNTHETASE"/>
    <property type="match status" value="1"/>
</dbReference>
<keyword evidence="2" id="KW-0436">Ligase</keyword>
<dbReference type="Gene3D" id="3.40.50.12780">
    <property type="entry name" value="N-terminal domain of ligase-like"/>
    <property type="match status" value="1"/>
</dbReference>
<comment type="similarity">
    <text evidence="1">Belongs to the ATP-dependent AMP-binding enzyme family.</text>
</comment>
<dbReference type="InterPro" id="IPR020845">
    <property type="entry name" value="AMP-binding_CS"/>
</dbReference>
<dbReference type="GO" id="GO:0006631">
    <property type="term" value="P:fatty acid metabolic process"/>
    <property type="evidence" value="ECO:0007669"/>
    <property type="project" value="TreeGrafter"/>
</dbReference>
<dbReference type="EMBL" id="CAFBMK010000131">
    <property type="protein sequence ID" value="CAB4925783.1"/>
    <property type="molecule type" value="Genomic_DNA"/>
</dbReference>
<feature type="domain" description="AMP-binding enzyme C-terminal" evidence="4">
    <location>
        <begin position="374"/>
        <end position="449"/>
    </location>
</feature>
<evidence type="ECO:0000256" key="2">
    <source>
        <dbReference type="ARBA" id="ARBA00022598"/>
    </source>
</evidence>
<dbReference type="InterPro" id="IPR025110">
    <property type="entry name" value="AMP-bd_C"/>
</dbReference>
<reference evidence="5" key="1">
    <citation type="submission" date="2020-05" db="EMBL/GenBank/DDBJ databases">
        <authorList>
            <person name="Chiriac C."/>
            <person name="Salcher M."/>
            <person name="Ghai R."/>
            <person name="Kavagutti S V."/>
        </authorList>
    </citation>
    <scope>NUCLEOTIDE SEQUENCE</scope>
</reference>
<dbReference type="Pfam" id="PF13193">
    <property type="entry name" value="AMP-binding_C"/>
    <property type="match status" value="1"/>
</dbReference>
<feature type="domain" description="AMP-dependent synthetase/ligase" evidence="3">
    <location>
        <begin position="10"/>
        <end position="330"/>
    </location>
</feature>
<dbReference type="GO" id="GO:0031956">
    <property type="term" value="F:medium-chain fatty acid-CoA ligase activity"/>
    <property type="evidence" value="ECO:0007669"/>
    <property type="project" value="TreeGrafter"/>
</dbReference>
<gene>
    <name evidence="5" type="ORF">UFOPK3564_02093</name>
</gene>
<organism evidence="5">
    <name type="scientific">freshwater metagenome</name>
    <dbReference type="NCBI Taxonomy" id="449393"/>
    <lineage>
        <taxon>unclassified sequences</taxon>
        <taxon>metagenomes</taxon>
        <taxon>ecological metagenomes</taxon>
    </lineage>
</organism>
<proteinExistence type="inferred from homology"/>
<sequence>MSAVESWLLRAARRRPDHEALLGTTWSALAVEVDEVARRLWAAGARPGEPVGLALGPGRPFVLAVHALGRLGAVVVPLDPRLADAERDRRLAGVPVGAPGRGRTLLVDEDAWAALPAATGDARLLPEHELDDVAIVVHTSGTSGPAKPIGLTYRNWLWSALGSAATLGCPSDERWLCALPLNHVGGLSVLLRSAIAGTTAVVHERWDTDRVLASLAGRLPEEGPPPTMVSLVPTTLRRLLDAGLRRTDDMALRWVLLGGASIPAGMLEEAADAGVPVAPTYGMSEATSQIATLGPPLFCTTVEIAGEDGVPTREPGVVGEVLVQGPTVCRAVLGADDRLHTGDLGVLDDRGHLTIVGRSSDTIITGGENVLPLEVERVLEADPAVAEAAVFGRPDREWGERVCARIVPAAGATVDLDALRAAAGVALLRHQVPRELELVDELPRTPSGKLLRRELR</sequence>
<accession>A0A6J7I4H8</accession>
<evidence type="ECO:0000256" key="1">
    <source>
        <dbReference type="ARBA" id="ARBA00006432"/>
    </source>
</evidence>
<dbReference type="InterPro" id="IPR042099">
    <property type="entry name" value="ANL_N_sf"/>
</dbReference>
<evidence type="ECO:0000259" key="3">
    <source>
        <dbReference type="Pfam" id="PF00501"/>
    </source>
</evidence>
<name>A0A6J7I4H8_9ZZZZ</name>
<dbReference type="Gene3D" id="3.30.300.30">
    <property type="match status" value="1"/>
</dbReference>
<dbReference type="PROSITE" id="PS00455">
    <property type="entry name" value="AMP_BINDING"/>
    <property type="match status" value="1"/>
</dbReference>